<dbReference type="GO" id="GO:0016887">
    <property type="term" value="F:ATP hydrolysis activity"/>
    <property type="evidence" value="ECO:0007669"/>
    <property type="project" value="InterPro"/>
</dbReference>
<dbReference type="InterPro" id="IPR003593">
    <property type="entry name" value="AAA+_ATPase"/>
</dbReference>
<gene>
    <name evidence="3" type="ORF">N0V84_004513</name>
</gene>
<dbReference type="PANTHER" id="PTHR46411">
    <property type="entry name" value="FAMILY ATPASE, PUTATIVE-RELATED"/>
    <property type="match status" value="1"/>
</dbReference>
<dbReference type="InterPro" id="IPR027417">
    <property type="entry name" value="P-loop_NTPase"/>
</dbReference>
<keyword evidence="4" id="KW-1185">Reference proteome</keyword>
<proteinExistence type="predicted"/>
<protein>
    <recommendedName>
        <fullName evidence="2">AAA+ ATPase domain-containing protein</fullName>
    </recommendedName>
</protein>
<comment type="caution">
    <text evidence="3">The sequence shown here is derived from an EMBL/GenBank/DDBJ whole genome shotgun (WGS) entry which is preliminary data.</text>
</comment>
<dbReference type="OrthoDB" id="10042665at2759"/>
<feature type="region of interest" description="Disordered" evidence="1">
    <location>
        <begin position="603"/>
        <end position="629"/>
    </location>
</feature>
<evidence type="ECO:0000256" key="1">
    <source>
        <dbReference type="SAM" id="MobiDB-lite"/>
    </source>
</evidence>
<evidence type="ECO:0000313" key="4">
    <source>
        <dbReference type="Proteomes" id="UP001140502"/>
    </source>
</evidence>
<feature type="compositionally biased region" description="Acidic residues" evidence="1">
    <location>
        <begin position="68"/>
        <end position="91"/>
    </location>
</feature>
<feature type="region of interest" description="Disordered" evidence="1">
    <location>
        <begin position="249"/>
        <end position="292"/>
    </location>
</feature>
<feature type="compositionally biased region" description="Basic residues" evidence="1">
    <location>
        <begin position="113"/>
        <end position="131"/>
    </location>
</feature>
<evidence type="ECO:0000259" key="2">
    <source>
        <dbReference type="SMART" id="SM00382"/>
    </source>
</evidence>
<dbReference type="Pfam" id="PF00004">
    <property type="entry name" value="AAA"/>
    <property type="match status" value="1"/>
</dbReference>
<evidence type="ECO:0000313" key="3">
    <source>
        <dbReference type="EMBL" id="KAJ4323113.1"/>
    </source>
</evidence>
<dbReference type="EMBL" id="JAPEUR010000074">
    <property type="protein sequence ID" value="KAJ4323113.1"/>
    <property type="molecule type" value="Genomic_DNA"/>
</dbReference>
<dbReference type="Gene3D" id="3.40.50.300">
    <property type="entry name" value="P-loop containing nucleotide triphosphate hydrolases"/>
    <property type="match status" value="1"/>
</dbReference>
<dbReference type="SMART" id="SM00382">
    <property type="entry name" value="AAA"/>
    <property type="match status" value="1"/>
</dbReference>
<feature type="domain" description="AAA+ ATPase" evidence="2">
    <location>
        <begin position="770"/>
        <end position="894"/>
    </location>
</feature>
<dbReference type="Pfam" id="PF22942">
    <property type="entry name" value="DUF7025"/>
    <property type="match status" value="1"/>
</dbReference>
<feature type="compositionally biased region" description="Acidic residues" evidence="1">
    <location>
        <begin position="616"/>
        <end position="629"/>
    </location>
</feature>
<dbReference type="InterPro" id="IPR054289">
    <property type="entry name" value="DUF7025"/>
</dbReference>
<name>A0A9W8WFI3_9HYPO</name>
<feature type="compositionally biased region" description="Polar residues" evidence="1">
    <location>
        <begin position="18"/>
        <end position="32"/>
    </location>
</feature>
<dbReference type="AlphaFoldDB" id="A0A9W8WFI3"/>
<dbReference type="SUPFAM" id="SSF52540">
    <property type="entry name" value="P-loop containing nucleoside triphosphate hydrolases"/>
    <property type="match status" value="1"/>
</dbReference>
<dbReference type="GO" id="GO:0005524">
    <property type="term" value="F:ATP binding"/>
    <property type="evidence" value="ECO:0007669"/>
    <property type="project" value="InterPro"/>
</dbReference>
<feature type="region of interest" description="Disordered" evidence="1">
    <location>
        <begin position="663"/>
        <end position="688"/>
    </location>
</feature>
<dbReference type="PANTHER" id="PTHR46411:SF1">
    <property type="entry name" value="FAMILY ATPASE, PUTATIVE (AFU_ORTHOLOGUE AFUA_7G05752)-RELATED"/>
    <property type="match status" value="1"/>
</dbReference>
<feature type="region of interest" description="Disordered" evidence="1">
    <location>
        <begin position="1"/>
        <end position="182"/>
    </location>
</feature>
<feature type="compositionally biased region" description="Basic residues" evidence="1">
    <location>
        <begin position="49"/>
        <end position="58"/>
    </location>
</feature>
<dbReference type="Proteomes" id="UP001140502">
    <property type="component" value="Unassembled WGS sequence"/>
</dbReference>
<reference evidence="3" key="1">
    <citation type="submission" date="2022-10" db="EMBL/GenBank/DDBJ databases">
        <title>Tapping the CABI collections for fungal endophytes: first genome assemblies for Collariella, Neodidymelliopsis, Ascochyta clinopodiicola, Didymella pomorum, Didymosphaeria variabile, Neocosmospora piperis and Neocucurbitaria cava.</title>
        <authorList>
            <person name="Hill R."/>
        </authorList>
    </citation>
    <scope>NUCLEOTIDE SEQUENCE</scope>
    <source>
        <strain evidence="3">IMI 366586</strain>
    </source>
</reference>
<sequence>MEETGVAIVPEGIAQKEPTVQNTTEGDQQTVEVTPPESAERSTKGTSTSKHRQRKKKTTSGSAKSASNEEEQETSDGTEADTEPDSDDDDNATQAADKSCKNPIGSTQGKDKGKSKKKGSGKKPSSSKKKSSKESSKKPRKQKKNKTKGDLSDSDAESSSDPSDSDEDSDKDSTSASKKTGLKSQFKALKLQVSQLQQQLSNPATVSAFGAPGYPFSFQYPHSSIFPQANTSVSQPNGQRGRYGLKESRAAYKTPGSSPKEHLKGLGGLLGMGSSDESDQAAESKKKGKRPAFKRVDQVWDSKIHNYRLQDTADIDSESQYEDFIFHVRRTFDWEGKYRSTVVDIKSKLLRECLQDVIGTTDGVSLVDEVPKLNPHLLFLYLEDLRAHLRALKQAKPAGETKKARKKNQVRLDDKRKHLKVMIKYIDKDYETTKESLYPMLESGLITFELLWALWKPNTLAYTTTYGCTSEPRVFKVDMAILHSSILKGRYYYIDGKYVEFDGKRFGYGNMAVEVDEFQGARRITSLPCYPLQYHQNQGKLRADLIERGKKFVKLSGVHYKSYHGIAFMKRKKNVIKFNIQPSRVMIDPSTFRRINPNYSVSSVKPKDPDILSDGSDSESEGCCDCEDSDSDSDGVEKVKYVTKLYKDGNGEVQRARIPRDFLEGEPDQEELNKIRPNSGDGEGSEEEETFEFTDEEYLIASPVFLGFSFSEKHWLELSVSGIGDIKWNDKAWDSLVLEPETKDLIKALVKSRKYHAANTIDDVIQGKGKGLVTVLHGPPGTGKTLTAEGISELLKCPLYMASAGELGTDSRYLEAELQKILDTCHAWGAILLLDEADVFLEKRNMHDIQRNALVSIFLRQLEYFQGILFLTTNRVETFDEAFQSRIHIALRYDTLDAKAKRTIFQMFLDRVRALGKLKVEPLKEDDWTYLSKQELNGREIKNVISSAQDLAVNKGEALSMRHIKQVLNVHANFGRDLRGGTGYEDAMRSYF</sequence>
<organism evidence="3 4">
    <name type="scientific">Fusarium piperis</name>
    <dbReference type="NCBI Taxonomy" id="1435070"/>
    <lineage>
        <taxon>Eukaryota</taxon>
        <taxon>Fungi</taxon>
        <taxon>Dikarya</taxon>
        <taxon>Ascomycota</taxon>
        <taxon>Pezizomycotina</taxon>
        <taxon>Sordariomycetes</taxon>
        <taxon>Hypocreomycetidae</taxon>
        <taxon>Hypocreales</taxon>
        <taxon>Nectriaceae</taxon>
        <taxon>Fusarium</taxon>
        <taxon>Fusarium solani species complex</taxon>
    </lineage>
</organism>
<dbReference type="CDD" id="cd19481">
    <property type="entry name" value="RecA-like_protease"/>
    <property type="match status" value="1"/>
</dbReference>
<dbReference type="InterPro" id="IPR003959">
    <property type="entry name" value="ATPase_AAA_core"/>
</dbReference>
<accession>A0A9W8WFI3</accession>
<feature type="compositionally biased region" description="Acidic residues" evidence="1">
    <location>
        <begin position="152"/>
        <end position="170"/>
    </location>
</feature>